<dbReference type="GO" id="GO:0019005">
    <property type="term" value="C:SCF ubiquitin ligase complex"/>
    <property type="evidence" value="ECO:0007669"/>
    <property type="project" value="TreeGrafter"/>
</dbReference>
<evidence type="ECO:0000313" key="1">
    <source>
        <dbReference type="EMBL" id="CAH0102882.1"/>
    </source>
</evidence>
<dbReference type="InterPro" id="IPR006553">
    <property type="entry name" value="Leu-rich_rpt_Cys-con_subtyp"/>
</dbReference>
<comment type="caution">
    <text evidence="1">The sequence shown here is derived from an EMBL/GenBank/DDBJ whole genome shotgun (WGS) entry which is preliminary data.</text>
</comment>
<dbReference type="SMART" id="SM00367">
    <property type="entry name" value="LRR_CC"/>
    <property type="match status" value="4"/>
</dbReference>
<dbReference type="SUPFAM" id="SSF52047">
    <property type="entry name" value="RNI-like"/>
    <property type="match status" value="1"/>
</dbReference>
<dbReference type="Proteomes" id="UP000789390">
    <property type="component" value="Unassembled WGS sequence"/>
</dbReference>
<dbReference type="InterPro" id="IPR032675">
    <property type="entry name" value="LRR_dom_sf"/>
</dbReference>
<organism evidence="1 2">
    <name type="scientific">Daphnia galeata</name>
    <dbReference type="NCBI Taxonomy" id="27404"/>
    <lineage>
        <taxon>Eukaryota</taxon>
        <taxon>Metazoa</taxon>
        <taxon>Ecdysozoa</taxon>
        <taxon>Arthropoda</taxon>
        <taxon>Crustacea</taxon>
        <taxon>Branchiopoda</taxon>
        <taxon>Diplostraca</taxon>
        <taxon>Cladocera</taxon>
        <taxon>Anomopoda</taxon>
        <taxon>Daphniidae</taxon>
        <taxon>Daphnia</taxon>
    </lineage>
</organism>
<accession>A0A8J2RI44</accession>
<dbReference type="OrthoDB" id="16120at2759"/>
<evidence type="ECO:0000313" key="2">
    <source>
        <dbReference type="Proteomes" id="UP000789390"/>
    </source>
</evidence>
<proteinExistence type="predicted"/>
<gene>
    <name evidence="1" type="ORF">DGAL_LOCUS5406</name>
</gene>
<dbReference type="Pfam" id="PF13516">
    <property type="entry name" value="LRR_6"/>
    <property type="match status" value="1"/>
</dbReference>
<dbReference type="Gene3D" id="3.80.10.10">
    <property type="entry name" value="Ribonuclease Inhibitor"/>
    <property type="match status" value="2"/>
</dbReference>
<dbReference type="EMBL" id="CAKKLH010000096">
    <property type="protein sequence ID" value="CAH0102882.1"/>
    <property type="molecule type" value="Genomic_DNA"/>
</dbReference>
<dbReference type="InterPro" id="IPR001611">
    <property type="entry name" value="Leu-rich_rpt"/>
</dbReference>
<name>A0A8J2RI44_9CRUS</name>
<sequence length="485" mass="55553">MPKNEVKSLVKLCASSIAKTIQTMVAHFMISLIGLVECFVKLGSSYIKQTIENRKFDLSAFNLIKDNAIYLSFNSVHKKFEPFRHLPHNLLEEIVECFTRSKKPVNIIMLDHLITSQRQRLSFSVYSDTYLSLFPKLENLLELNFDNTEIGFDCLKSIGIYCSKLRLLNLEKCANVTDDGIQCLFGGAEYPELGNGKAKLCRTLQKLNISSTSVTQRGIQMALKYLLCLQIIEHENTFETLVVLAQLNSRRGRCNMDKLSLSTLCSLCDKPYVNGSLQLALSMCDSITLIYIYTTKGFIDNDLLCLMSIKTLRGLKIFSSPKYNYNIGITFKGGLLPLLKVIGKSLKNLSFYCFDYVRISEIAKFCPNLTELHISNDRNWLEDEGNFFKMEKKLPIFRQLTFLSCHYRFPSHILHFLLSSPLLQDICFSYCKTLTNEVLQKAANYHGFEKLKKLDLQRCNAVSEREINVLLAKHNPLKEFCVTIR</sequence>
<dbReference type="GO" id="GO:0031146">
    <property type="term" value="P:SCF-dependent proteasomal ubiquitin-dependent protein catabolic process"/>
    <property type="evidence" value="ECO:0007669"/>
    <property type="project" value="TreeGrafter"/>
</dbReference>
<keyword evidence="2" id="KW-1185">Reference proteome</keyword>
<dbReference type="PANTHER" id="PTHR13318">
    <property type="entry name" value="PARTNER OF PAIRED, ISOFORM B-RELATED"/>
    <property type="match status" value="1"/>
</dbReference>
<dbReference type="AlphaFoldDB" id="A0A8J2RI44"/>
<reference evidence="1" key="1">
    <citation type="submission" date="2021-11" db="EMBL/GenBank/DDBJ databases">
        <authorList>
            <person name="Schell T."/>
        </authorList>
    </citation>
    <scope>NUCLEOTIDE SEQUENCE</scope>
    <source>
        <strain evidence="1">M5</strain>
    </source>
</reference>
<protein>
    <submittedName>
        <fullName evidence="1">Uncharacterized protein</fullName>
    </submittedName>
</protein>
<dbReference type="PANTHER" id="PTHR13318:SF247">
    <property type="entry name" value="GH16156P"/>
    <property type="match status" value="1"/>
</dbReference>